<dbReference type="RefSeq" id="WP_089410404.1">
    <property type="nucleotide sequence ID" value="NZ_FZOU01000014.1"/>
</dbReference>
<dbReference type="InterPro" id="IPR011041">
    <property type="entry name" value="Quinoprot_gluc/sorb_DH_b-prop"/>
</dbReference>
<organism evidence="3 4">
    <name type="scientific">Granulicella rosea</name>
    <dbReference type="NCBI Taxonomy" id="474952"/>
    <lineage>
        <taxon>Bacteria</taxon>
        <taxon>Pseudomonadati</taxon>
        <taxon>Acidobacteriota</taxon>
        <taxon>Terriglobia</taxon>
        <taxon>Terriglobales</taxon>
        <taxon>Acidobacteriaceae</taxon>
        <taxon>Granulicella</taxon>
    </lineage>
</organism>
<feature type="domain" description="Pyrroloquinoline quinone-dependent pyranose dehydrogenase beta-propeller" evidence="2">
    <location>
        <begin position="110"/>
        <end position="471"/>
    </location>
</feature>
<dbReference type="OrthoDB" id="9770043at2"/>
<proteinExistence type="predicted"/>
<dbReference type="Pfam" id="PF22807">
    <property type="entry name" value="TrAA12"/>
    <property type="match status" value="1"/>
</dbReference>
<keyword evidence="1" id="KW-0732">Signal</keyword>
<dbReference type="InterPro" id="IPR011042">
    <property type="entry name" value="6-blade_b-propeller_TolB-like"/>
</dbReference>
<evidence type="ECO:0000313" key="4">
    <source>
        <dbReference type="Proteomes" id="UP000198356"/>
    </source>
</evidence>
<dbReference type="Gene3D" id="2.120.10.30">
    <property type="entry name" value="TolB, C-terminal domain"/>
    <property type="match status" value="1"/>
</dbReference>
<keyword evidence="4" id="KW-1185">Reference proteome</keyword>
<name>A0A239MI74_9BACT</name>
<evidence type="ECO:0000259" key="2">
    <source>
        <dbReference type="Pfam" id="PF22807"/>
    </source>
</evidence>
<dbReference type="Proteomes" id="UP000198356">
    <property type="component" value="Unassembled WGS sequence"/>
</dbReference>
<reference evidence="3 4" key="1">
    <citation type="submission" date="2017-06" db="EMBL/GenBank/DDBJ databases">
        <authorList>
            <person name="Kim H.J."/>
            <person name="Triplett B.A."/>
        </authorList>
    </citation>
    <scope>NUCLEOTIDE SEQUENCE [LARGE SCALE GENOMIC DNA]</scope>
    <source>
        <strain evidence="3 4">DSM 18704</strain>
    </source>
</reference>
<dbReference type="EMBL" id="FZOU01000014">
    <property type="protein sequence ID" value="SNT42737.1"/>
    <property type="molecule type" value="Genomic_DNA"/>
</dbReference>
<protein>
    <submittedName>
        <fullName evidence="3">Glucose/arabinose dehydrogenase, beta-propeller fold</fullName>
    </submittedName>
</protein>
<dbReference type="SUPFAM" id="SSF50952">
    <property type="entry name" value="Soluble quinoprotein glucose dehydrogenase"/>
    <property type="match status" value="1"/>
</dbReference>
<accession>A0A239MI74</accession>
<dbReference type="AlphaFoldDB" id="A0A239MI74"/>
<feature type="chain" id="PRO_5012805689" evidence="1">
    <location>
        <begin position="20"/>
        <end position="475"/>
    </location>
</feature>
<dbReference type="PANTHER" id="PTHR33546:SF1">
    <property type="entry name" value="LARGE, MULTIFUNCTIONAL SECRETED PROTEIN"/>
    <property type="match status" value="1"/>
</dbReference>
<dbReference type="PANTHER" id="PTHR33546">
    <property type="entry name" value="LARGE, MULTIFUNCTIONAL SECRETED PROTEIN-RELATED"/>
    <property type="match status" value="1"/>
</dbReference>
<feature type="signal peptide" evidence="1">
    <location>
        <begin position="1"/>
        <end position="19"/>
    </location>
</feature>
<dbReference type="InterPro" id="IPR054539">
    <property type="entry name" value="Beta-prop_PDH"/>
</dbReference>
<gene>
    <name evidence="3" type="ORF">SAMN05421770_11422</name>
</gene>
<sequence>MKKVLFAVSIIAAASPAFAQQVVTGQAAFADWNQQQPGVRRRITAADLPAPAPQEAVNNGPHLVAKPAGAWPIAPAGFKVTLYAGGDFTPTAASSSQNNQAPSVPAAPSTFREPRLLRTAPNGDIFLSDSHGDKIFVLRGVGPDGKAQTVSTFAKGLNLPFGIAFYPADNPKWVYVGNTDSVVRLPYKSGDLVASGPAEKVVAQLPGFAQLRGGGHWTRDIVFTPDGSKMLVSVGSGSNLDDPDTTPNEFHRADVLEFTPEGKFLKVYASGIRNCVGEAIEPTTGELWCSVNERDNLGNHLVPDYVTSVKEDSFYGWPWYYIGSHADPRVPAPCADGLAANPQAGAISPDGKSCKRVDLSGKVSVPDVLVQPHMASLEMAFYTAHSGFPQAYRGDAFAAEHGSWNRANRAGYEVIRIPMHNGKAEGTYEDFLTGFVTKDGEVWGRPVGVTIAHDGSMLVTDDGSRSVWRITYAGK</sequence>
<evidence type="ECO:0000256" key="1">
    <source>
        <dbReference type="SAM" id="SignalP"/>
    </source>
</evidence>
<evidence type="ECO:0000313" key="3">
    <source>
        <dbReference type="EMBL" id="SNT42737.1"/>
    </source>
</evidence>